<gene>
    <name evidence="3" type="ORF">ABC228_16030</name>
</gene>
<dbReference type="SUPFAM" id="SSF54631">
    <property type="entry name" value="CBS-domain pair"/>
    <property type="match status" value="1"/>
</dbReference>
<dbReference type="Proteomes" id="UP001444625">
    <property type="component" value="Unassembled WGS sequence"/>
</dbReference>
<name>A0ABU9XMC6_9BACI</name>
<dbReference type="InterPro" id="IPR046342">
    <property type="entry name" value="CBS_dom_sf"/>
</dbReference>
<feature type="domain" description="CBS" evidence="2">
    <location>
        <begin position="1"/>
        <end position="56"/>
    </location>
</feature>
<keyword evidence="1" id="KW-0129">CBS domain</keyword>
<dbReference type="InterPro" id="IPR005835">
    <property type="entry name" value="NTP_transferase_dom"/>
</dbReference>
<protein>
    <submittedName>
        <fullName evidence="3">Nucleotidyltransferase family protein</fullName>
    </submittedName>
</protein>
<keyword evidence="4" id="KW-1185">Reference proteome</keyword>
<dbReference type="CDD" id="cd06426">
    <property type="entry name" value="NTP_transferase_like_2"/>
    <property type="match status" value="1"/>
</dbReference>
<dbReference type="InterPro" id="IPR029044">
    <property type="entry name" value="Nucleotide-diphossugar_trans"/>
</dbReference>
<dbReference type="SUPFAM" id="SSF53448">
    <property type="entry name" value="Nucleotide-diphospho-sugar transferases"/>
    <property type="match status" value="1"/>
</dbReference>
<dbReference type="Pfam" id="PF00483">
    <property type="entry name" value="NTP_transferase"/>
    <property type="match status" value="1"/>
</dbReference>
<evidence type="ECO:0000313" key="4">
    <source>
        <dbReference type="Proteomes" id="UP001444625"/>
    </source>
</evidence>
<dbReference type="InterPro" id="IPR000644">
    <property type="entry name" value="CBS_dom"/>
</dbReference>
<dbReference type="Gene3D" id="3.10.580.10">
    <property type="entry name" value="CBS-domain"/>
    <property type="match status" value="1"/>
</dbReference>
<evidence type="ECO:0000259" key="2">
    <source>
        <dbReference type="PROSITE" id="PS51371"/>
    </source>
</evidence>
<dbReference type="InterPro" id="IPR050486">
    <property type="entry name" value="Mannose-1P_guanyltransferase"/>
</dbReference>
<dbReference type="RefSeq" id="WP_345826187.1">
    <property type="nucleotide sequence ID" value="NZ_JBDIML010000006.1"/>
</dbReference>
<comment type="caution">
    <text evidence="3">The sequence shown here is derived from an EMBL/GenBank/DDBJ whole genome shotgun (WGS) entry which is preliminary data.</text>
</comment>
<reference evidence="3 4" key="1">
    <citation type="submission" date="2024-05" db="EMBL/GenBank/DDBJ databases">
        <authorList>
            <person name="Haq I."/>
            <person name="Ullah Z."/>
            <person name="Ahmad R."/>
            <person name="Li M."/>
            <person name="Tong Y."/>
        </authorList>
    </citation>
    <scope>NUCLEOTIDE SEQUENCE [LARGE SCALE GENOMIC DNA]</scope>
    <source>
        <strain evidence="3 4">16A2E</strain>
    </source>
</reference>
<dbReference type="Gene3D" id="3.90.550.10">
    <property type="entry name" value="Spore Coat Polysaccharide Biosynthesis Protein SpsA, Chain A"/>
    <property type="match status" value="1"/>
</dbReference>
<dbReference type="EMBL" id="JBDIML010000006">
    <property type="protein sequence ID" value="MEN2768693.1"/>
    <property type="molecule type" value="Genomic_DNA"/>
</dbReference>
<dbReference type="PANTHER" id="PTHR22572">
    <property type="entry name" value="SUGAR-1-PHOSPHATE GUANYL TRANSFERASE"/>
    <property type="match status" value="1"/>
</dbReference>
<evidence type="ECO:0000256" key="1">
    <source>
        <dbReference type="PROSITE-ProRule" id="PRU00703"/>
    </source>
</evidence>
<proteinExistence type="predicted"/>
<sequence>MILQDLFISSEVTINEAIKKLDITAKKILLVTEENKLQGIITDGDIRRWILKRGDLTENVGSIMNKSPKFIYEYDKPKAKDILKQEMIEAIPVLNMEHEVTDIVFWNERFNEKLNHYQKLDNPVVIMAGGKGTRLEPYTKIIPKPLIPIGDTPIVERIINRFKEYGCHNFHMTVNYKKNMIKAYFNDLQKDYSVSYIDEEEPLGTAGSLHLLKNKLDSTFFVSNCDILIDGNYSDMLKYHIENGNKITLVSSLKHYTIPYGVIKLNETSNVKQMIEKPEYAYLVNTGMYILEPECLEDIPPNTFFHITELINQYIETGEKIGVYPISENAWLDMGQFKEMENMIEKLGVK</sequence>
<evidence type="ECO:0000313" key="3">
    <source>
        <dbReference type="EMBL" id="MEN2768693.1"/>
    </source>
</evidence>
<dbReference type="Pfam" id="PF00571">
    <property type="entry name" value="CBS"/>
    <property type="match status" value="1"/>
</dbReference>
<organism evidence="3 4">
    <name type="scientific">Ornithinibacillus xuwenensis</name>
    <dbReference type="NCBI Taxonomy" id="3144668"/>
    <lineage>
        <taxon>Bacteria</taxon>
        <taxon>Bacillati</taxon>
        <taxon>Bacillota</taxon>
        <taxon>Bacilli</taxon>
        <taxon>Bacillales</taxon>
        <taxon>Bacillaceae</taxon>
        <taxon>Ornithinibacillus</taxon>
    </lineage>
</organism>
<dbReference type="PROSITE" id="PS51371">
    <property type="entry name" value="CBS"/>
    <property type="match status" value="1"/>
</dbReference>
<accession>A0ABU9XMC6</accession>